<dbReference type="SUPFAM" id="SSF47459">
    <property type="entry name" value="HLH, helix-loop-helix DNA-binding domain"/>
    <property type="match status" value="1"/>
</dbReference>
<feature type="compositionally biased region" description="Basic and acidic residues" evidence="7">
    <location>
        <begin position="79"/>
        <end position="90"/>
    </location>
</feature>
<dbReference type="GO" id="GO:0045944">
    <property type="term" value="P:positive regulation of transcription by RNA polymerase II"/>
    <property type="evidence" value="ECO:0007669"/>
    <property type="project" value="TreeGrafter"/>
</dbReference>
<gene>
    <name evidence="9" type="ORF">K458DRAFT_420447</name>
</gene>
<evidence type="ECO:0000256" key="6">
    <source>
        <dbReference type="SAM" id="Coils"/>
    </source>
</evidence>
<organism evidence="9 10">
    <name type="scientific">Lentithecium fluviatile CBS 122367</name>
    <dbReference type="NCBI Taxonomy" id="1168545"/>
    <lineage>
        <taxon>Eukaryota</taxon>
        <taxon>Fungi</taxon>
        <taxon>Dikarya</taxon>
        <taxon>Ascomycota</taxon>
        <taxon>Pezizomycotina</taxon>
        <taxon>Dothideomycetes</taxon>
        <taxon>Pleosporomycetidae</taxon>
        <taxon>Pleosporales</taxon>
        <taxon>Massarineae</taxon>
        <taxon>Lentitheciaceae</taxon>
        <taxon>Lentithecium</taxon>
    </lineage>
</organism>
<evidence type="ECO:0000256" key="3">
    <source>
        <dbReference type="ARBA" id="ARBA00023159"/>
    </source>
</evidence>
<reference evidence="9" key="1">
    <citation type="journal article" date="2020" name="Stud. Mycol.">
        <title>101 Dothideomycetes genomes: a test case for predicting lifestyles and emergence of pathogens.</title>
        <authorList>
            <person name="Haridas S."/>
            <person name="Albert R."/>
            <person name="Binder M."/>
            <person name="Bloem J."/>
            <person name="Labutti K."/>
            <person name="Salamov A."/>
            <person name="Andreopoulos B."/>
            <person name="Baker S."/>
            <person name="Barry K."/>
            <person name="Bills G."/>
            <person name="Bluhm B."/>
            <person name="Cannon C."/>
            <person name="Castanera R."/>
            <person name="Culley D."/>
            <person name="Daum C."/>
            <person name="Ezra D."/>
            <person name="Gonzalez J."/>
            <person name="Henrissat B."/>
            <person name="Kuo A."/>
            <person name="Liang C."/>
            <person name="Lipzen A."/>
            <person name="Lutzoni F."/>
            <person name="Magnuson J."/>
            <person name="Mondo S."/>
            <person name="Nolan M."/>
            <person name="Ohm R."/>
            <person name="Pangilinan J."/>
            <person name="Park H.-J."/>
            <person name="Ramirez L."/>
            <person name="Alfaro M."/>
            <person name="Sun H."/>
            <person name="Tritt A."/>
            <person name="Yoshinaga Y."/>
            <person name="Zwiers L.-H."/>
            <person name="Turgeon B."/>
            <person name="Goodwin S."/>
            <person name="Spatafora J."/>
            <person name="Crous P."/>
            <person name="Grigoriev I."/>
        </authorList>
    </citation>
    <scope>NUCLEOTIDE SEQUENCE</scope>
    <source>
        <strain evidence="9">CBS 122367</strain>
    </source>
</reference>
<dbReference type="PANTHER" id="PTHR10328">
    <property type="entry name" value="PROTEIN MAX MYC-ASSOCIATED FACTOR X"/>
    <property type="match status" value="1"/>
</dbReference>
<keyword evidence="6" id="KW-0175">Coiled coil</keyword>
<feature type="compositionally biased region" description="Basic residues" evidence="7">
    <location>
        <begin position="57"/>
        <end position="67"/>
    </location>
</feature>
<dbReference type="PANTHER" id="PTHR10328:SF3">
    <property type="entry name" value="PROTEIN MAX"/>
    <property type="match status" value="1"/>
</dbReference>
<dbReference type="AlphaFoldDB" id="A0A6G1IU96"/>
<dbReference type="Proteomes" id="UP000799291">
    <property type="component" value="Unassembled WGS sequence"/>
</dbReference>
<proteinExistence type="predicted"/>
<keyword evidence="2" id="KW-0238">DNA-binding</keyword>
<dbReference type="InterPro" id="IPR011598">
    <property type="entry name" value="bHLH_dom"/>
</dbReference>
<evidence type="ECO:0000313" key="9">
    <source>
        <dbReference type="EMBL" id="KAF2681678.1"/>
    </source>
</evidence>
<dbReference type="SMART" id="SM00353">
    <property type="entry name" value="HLH"/>
    <property type="match status" value="1"/>
</dbReference>
<protein>
    <recommendedName>
        <fullName evidence="8">BHLH domain-containing protein</fullName>
    </recommendedName>
</protein>
<keyword evidence="1" id="KW-0805">Transcription regulation</keyword>
<dbReference type="EMBL" id="MU005590">
    <property type="protein sequence ID" value="KAF2681678.1"/>
    <property type="molecule type" value="Genomic_DNA"/>
</dbReference>
<keyword evidence="4" id="KW-0804">Transcription</keyword>
<dbReference type="GO" id="GO:0090575">
    <property type="term" value="C:RNA polymerase II transcription regulator complex"/>
    <property type="evidence" value="ECO:0007669"/>
    <property type="project" value="TreeGrafter"/>
</dbReference>
<keyword evidence="10" id="KW-1185">Reference proteome</keyword>
<evidence type="ECO:0000256" key="1">
    <source>
        <dbReference type="ARBA" id="ARBA00023015"/>
    </source>
</evidence>
<evidence type="ECO:0000256" key="4">
    <source>
        <dbReference type="ARBA" id="ARBA00023163"/>
    </source>
</evidence>
<dbReference type="GO" id="GO:0003677">
    <property type="term" value="F:DNA binding"/>
    <property type="evidence" value="ECO:0007669"/>
    <property type="project" value="UniProtKB-KW"/>
</dbReference>
<dbReference type="CDD" id="cd11395">
    <property type="entry name" value="bHLHzip_SREBP_like"/>
    <property type="match status" value="1"/>
</dbReference>
<feature type="compositionally biased region" description="Pro residues" evidence="7">
    <location>
        <begin position="42"/>
        <end position="53"/>
    </location>
</feature>
<feature type="region of interest" description="Disordered" evidence="7">
    <location>
        <begin position="1"/>
        <end position="90"/>
    </location>
</feature>
<accession>A0A6G1IU96</accession>
<keyword evidence="5" id="KW-0539">Nucleus</keyword>
<dbReference type="PROSITE" id="PS50888">
    <property type="entry name" value="BHLH"/>
    <property type="match status" value="1"/>
</dbReference>
<sequence length="163" mass="18648">MEYTFDTFPTVSPLASPTEAPGTFPLFESPSPEYSPKHEPSSPTPTPAWPQEPVPHRPARRGGRPRLNRSISDQSSCSDKGRIAHKQVERKYREGLNAELDRLRRSIPTLPRGDEGKFGHARLSKTMVLASAIDYIHKIEQEREVALQELERLREIRARRQRQ</sequence>
<evidence type="ECO:0000256" key="2">
    <source>
        <dbReference type="ARBA" id="ARBA00023125"/>
    </source>
</evidence>
<keyword evidence="3" id="KW-0010">Activator</keyword>
<dbReference type="Gene3D" id="4.10.280.10">
    <property type="entry name" value="Helix-loop-helix DNA-binding domain"/>
    <property type="match status" value="1"/>
</dbReference>
<evidence type="ECO:0000259" key="8">
    <source>
        <dbReference type="PROSITE" id="PS50888"/>
    </source>
</evidence>
<dbReference type="GO" id="GO:0046983">
    <property type="term" value="F:protein dimerization activity"/>
    <property type="evidence" value="ECO:0007669"/>
    <property type="project" value="InterPro"/>
</dbReference>
<dbReference type="GO" id="GO:0003700">
    <property type="term" value="F:DNA-binding transcription factor activity"/>
    <property type="evidence" value="ECO:0007669"/>
    <property type="project" value="TreeGrafter"/>
</dbReference>
<evidence type="ECO:0000313" key="10">
    <source>
        <dbReference type="Proteomes" id="UP000799291"/>
    </source>
</evidence>
<dbReference type="Pfam" id="PF00010">
    <property type="entry name" value="HLH"/>
    <property type="match status" value="1"/>
</dbReference>
<feature type="domain" description="BHLH" evidence="8">
    <location>
        <begin position="80"/>
        <end position="139"/>
    </location>
</feature>
<evidence type="ECO:0000256" key="7">
    <source>
        <dbReference type="SAM" id="MobiDB-lite"/>
    </source>
</evidence>
<name>A0A6G1IU96_9PLEO</name>
<dbReference type="OrthoDB" id="2133190at2759"/>
<evidence type="ECO:0000256" key="5">
    <source>
        <dbReference type="ARBA" id="ARBA00023242"/>
    </source>
</evidence>
<feature type="coiled-coil region" evidence="6">
    <location>
        <begin position="136"/>
        <end position="163"/>
    </location>
</feature>
<dbReference type="InterPro" id="IPR036638">
    <property type="entry name" value="HLH_DNA-bd_sf"/>
</dbReference>